<evidence type="ECO:0000313" key="12">
    <source>
        <dbReference type="EnsemblPlants" id="QL04p003183:mrna"/>
    </source>
</evidence>
<comment type="subcellular location">
    <subcellularLocation>
        <location evidence="1">Endoplasmic reticulum</location>
    </subcellularLocation>
</comment>
<dbReference type="Gene3D" id="3.80.10.10">
    <property type="entry name" value="Ribonuclease Inhibitor"/>
    <property type="match status" value="4"/>
</dbReference>
<dbReference type="SUPFAM" id="SSF52058">
    <property type="entry name" value="L domain-like"/>
    <property type="match status" value="2"/>
</dbReference>
<dbReference type="GO" id="GO:0030127">
    <property type="term" value="C:COPII vesicle coat"/>
    <property type="evidence" value="ECO:0007669"/>
    <property type="project" value="TreeGrafter"/>
</dbReference>
<feature type="region of interest" description="Disordered" evidence="9">
    <location>
        <begin position="1012"/>
        <end position="1043"/>
    </location>
</feature>
<comment type="similarity">
    <text evidence="2">Belongs to the WD repeat SEC31 family.</text>
</comment>
<dbReference type="InterPro" id="IPR056789">
    <property type="entry name" value="LRR_R13L1-DRL21"/>
</dbReference>
<dbReference type="Pfam" id="PF23598">
    <property type="entry name" value="LRR_14"/>
    <property type="match status" value="1"/>
</dbReference>
<dbReference type="GO" id="GO:0090110">
    <property type="term" value="P:COPII-coated vesicle cargo loading"/>
    <property type="evidence" value="ECO:0007669"/>
    <property type="project" value="TreeGrafter"/>
</dbReference>
<dbReference type="InParanoid" id="A0A7N2LBZ2"/>
<dbReference type="GO" id="GO:0070971">
    <property type="term" value="C:endoplasmic reticulum exit site"/>
    <property type="evidence" value="ECO:0007669"/>
    <property type="project" value="TreeGrafter"/>
</dbReference>
<feature type="domain" description="Disease resistance R13L4/SHOC-2-like LRR" evidence="10">
    <location>
        <begin position="569"/>
        <end position="768"/>
    </location>
</feature>
<keyword evidence="4" id="KW-0853">WD repeat</keyword>
<dbReference type="InterPro" id="IPR015943">
    <property type="entry name" value="WD40/YVTN_repeat-like_dom_sf"/>
</dbReference>
<name>A0A7N2LBZ2_QUELO</name>
<dbReference type="GO" id="GO:0015031">
    <property type="term" value="P:protein transport"/>
    <property type="evidence" value="ECO:0007669"/>
    <property type="project" value="UniProtKB-KW"/>
</dbReference>
<evidence type="ECO:0000256" key="6">
    <source>
        <dbReference type="ARBA" id="ARBA00022824"/>
    </source>
</evidence>
<proteinExistence type="inferred from homology"/>
<evidence type="ECO:0000256" key="9">
    <source>
        <dbReference type="SAM" id="MobiDB-lite"/>
    </source>
</evidence>
<feature type="domain" description="R13L1/DRL21-like LRR repeat region" evidence="11">
    <location>
        <begin position="293"/>
        <end position="396"/>
    </location>
</feature>
<evidence type="ECO:0000256" key="7">
    <source>
        <dbReference type="ARBA" id="ARBA00022892"/>
    </source>
</evidence>
<dbReference type="PANTHER" id="PTHR13923">
    <property type="entry name" value="SEC31-RELATED PROTEIN"/>
    <property type="match status" value="1"/>
</dbReference>
<dbReference type="EnsemblPlants" id="QL04p003183:mrna">
    <property type="protein sequence ID" value="QL04p003183:mrna"/>
    <property type="gene ID" value="QL04p003183"/>
</dbReference>
<evidence type="ECO:0000256" key="5">
    <source>
        <dbReference type="ARBA" id="ARBA00022737"/>
    </source>
</evidence>
<evidence type="ECO:0000256" key="8">
    <source>
        <dbReference type="ARBA" id="ARBA00022927"/>
    </source>
</evidence>
<keyword evidence="7" id="KW-0931">ER-Golgi transport</keyword>
<evidence type="ECO:0000256" key="1">
    <source>
        <dbReference type="ARBA" id="ARBA00004240"/>
    </source>
</evidence>
<dbReference type="GO" id="GO:0005198">
    <property type="term" value="F:structural molecule activity"/>
    <property type="evidence" value="ECO:0007669"/>
    <property type="project" value="TreeGrafter"/>
</dbReference>
<dbReference type="AlphaFoldDB" id="A0A7N2LBZ2"/>
<dbReference type="Gene3D" id="2.130.10.10">
    <property type="entry name" value="YVTN repeat-like/Quinoprotein amine dehydrogenase"/>
    <property type="match status" value="1"/>
</dbReference>
<dbReference type="Proteomes" id="UP000594261">
    <property type="component" value="Chromosome 4"/>
</dbReference>
<organism evidence="12 13">
    <name type="scientific">Quercus lobata</name>
    <name type="common">Valley oak</name>
    <dbReference type="NCBI Taxonomy" id="97700"/>
    <lineage>
        <taxon>Eukaryota</taxon>
        <taxon>Viridiplantae</taxon>
        <taxon>Streptophyta</taxon>
        <taxon>Embryophyta</taxon>
        <taxon>Tracheophyta</taxon>
        <taxon>Spermatophyta</taxon>
        <taxon>Magnoliopsida</taxon>
        <taxon>eudicotyledons</taxon>
        <taxon>Gunneridae</taxon>
        <taxon>Pentapetalae</taxon>
        <taxon>rosids</taxon>
        <taxon>fabids</taxon>
        <taxon>Fagales</taxon>
        <taxon>Fagaceae</taxon>
        <taxon>Quercus</taxon>
    </lineage>
</organism>
<dbReference type="GO" id="GO:0007029">
    <property type="term" value="P:endoplasmic reticulum organization"/>
    <property type="evidence" value="ECO:0007669"/>
    <property type="project" value="TreeGrafter"/>
</dbReference>
<dbReference type="PANTHER" id="PTHR13923:SF11">
    <property type="entry name" value="SECRETORY 31, ISOFORM D"/>
    <property type="match status" value="1"/>
</dbReference>
<accession>A0A7N2LBZ2</accession>
<keyword evidence="13" id="KW-1185">Reference proteome</keyword>
<protein>
    <submittedName>
        <fullName evidence="12">Uncharacterized protein</fullName>
    </submittedName>
</protein>
<keyword evidence="5" id="KW-0677">Repeat</keyword>
<evidence type="ECO:0000256" key="4">
    <source>
        <dbReference type="ARBA" id="ARBA00022574"/>
    </source>
</evidence>
<evidence type="ECO:0000313" key="13">
    <source>
        <dbReference type="Proteomes" id="UP000594261"/>
    </source>
</evidence>
<dbReference type="InterPro" id="IPR036322">
    <property type="entry name" value="WD40_repeat_dom_sf"/>
</dbReference>
<reference evidence="12 13" key="1">
    <citation type="journal article" date="2016" name="G3 (Bethesda)">
        <title>First Draft Assembly and Annotation of the Genome of a California Endemic Oak Quercus lobata Nee (Fagaceae).</title>
        <authorList>
            <person name="Sork V.L."/>
            <person name="Fitz-Gibbon S.T."/>
            <person name="Puiu D."/>
            <person name="Crepeau M."/>
            <person name="Gugger P.F."/>
            <person name="Sherman R."/>
            <person name="Stevens K."/>
            <person name="Langley C.H."/>
            <person name="Pellegrini M."/>
            <person name="Salzberg S.L."/>
        </authorList>
    </citation>
    <scope>NUCLEOTIDE SEQUENCE [LARGE SCALE GENOMIC DNA]</scope>
    <source>
        <strain evidence="12 13">cv. SW786</strain>
    </source>
</reference>
<sequence length="1209" mass="137170">MNEGIEMLPNFIVKLYNLQTLKLSMCKNLKELPNDINKLINLRFLEIDGCSGLTHMPNGLGQLTDLQTLSRFVMSKGRIDSVPKSNGGLKELERLNELRGNLSIVNLKQTKDATLEFKAANLKEKQRLDRLDLNWVEEDTDETGVVCDVSAVEALQPHINLKALRLNRYGGVIFPHWLVMLTNLVRFELYSCNKCKYLPPLDQLPSLKIIHLERLDCLEHISDSERDNSDSLFYPSLEKLNILFCFNLKGWWRGRRDSLPSFPRLSYLHIRNCPQLTSFPLFPYIEVEILSLYHCRLECKDANLKEKQCLDRLALNWVEEDINETDVGYNDMPMEAWPTYINLNALSLTWGRGVILPHWLMSLTNLVQLQLYSCKKCQYLPPVDQLPSLKIIHLSELYSLEHISDSERDNSDSLFYPSLEKLTIWDCRNLKGWWRGRRDSLPSFPRLSDLTIMDCPNQLTSFPLFPYLESLCLWNCSLNLKQSWERNLPSIASSSSSSTIVAPLSKLSYISIKETEEALPEECLPNLISLRSLHLDNCPLPQGIRNLTALQYLFVGNSEVVDLSNDWDEMEWQGLTTLLSLQLYELPKLVSLPTGLQYVSSLQYLRIEYCHSLIAIPEGICKLISLQYLSIWACPNLELLPEGIGALTSLQTLRIWDCPKLESLPEGFGVLTSLQTLEIWGCPILMKRCKKQIGEDWHKISHIPNLEGDLSRQEEEPVEVEGKELKAASAEPLPDGCRGLRIHGWEIETHKLSILNSSNLRLLCKLNFAFSLTISLAIYSRKAIISQLWDMRNIMTPVKEFTGHTKGVIVMAWCPIDSSYLITCAKDSQTIRWDTVSGELWNLAFLIMGNLSNMVWNVEQSFYENLILKFRKHTAKLPMLIRYGVGENEFGAAPLRAPKWYKRPAGASFGFGGKLVYVHTLVTEDSLVSRSSEFEAAIQNGERSLLRVLCEKKSQETESEDDRETWNFLKVMFEDDGTARTELPPTWVSVYLLKRKIVSKIFPRNPAGMPVSTSRGENFAIGDTAPDSEQLQQEPDGFEESTDPAFDDVVQNALIVGDYEGAVAQCISANKMADALVIANVGGASLWESTRDQCFKISRSPYLKVVSAMLNNDLLSLVNTRPLKFWKETLALLCSDLMEKTIVLALATGQKRFSASLCKLVEKYAEILASQGLLTTAMDYLKLLGSDELSSELVILRDRIALATEPEVG</sequence>
<dbReference type="SUPFAM" id="SSF50978">
    <property type="entry name" value="WD40 repeat-like"/>
    <property type="match status" value="1"/>
</dbReference>
<dbReference type="EMBL" id="LRBV02000004">
    <property type="status" value="NOT_ANNOTATED_CDS"/>
    <property type="molecule type" value="Genomic_DNA"/>
</dbReference>
<evidence type="ECO:0000259" key="10">
    <source>
        <dbReference type="Pfam" id="PF23598"/>
    </source>
</evidence>
<dbReference type="InterPro" id="IPR001680">
    <property type="entry name" value="WD40_rpt"/>
</dbReference>
<dbReference type="SMART" id="SM00320">
    <property type="entry name" value="WD40"/>
    <property type="match status" value="1"/>
</dbReference>
<evidence type="ECO:0000256" key="2">
    <source>
        <dbReference type="ARBA" id="ARBA00009358"/>
    </source>
</evidence>
<dbReference type="Gene3D" id="1.25.40.1030">
    <property type="match status" value="2"/>
</dbReference>
<dbReference type="InterPro" id="IPR055414">
    <property type="entry name" value="LRR_R13L4/SHOC2-like"/>
</dbReference>
<dbReference type="Pfam" id="PF25019">
    <property type="entry name" value="LRR_R13L1-DRL21"/>
    <property type="match status" value="2"/>
</dbReference>
<keyword evidence="6" id="KW-0256">Endoplasmic reticulum</keyword>
<reference evidence="12" key="2">
    <citation type="submission" date="2021-01" db="UniProtKB">
        <authorList>
            <consortium name="EnsemblPlants"/>
        </authorList>
    </citation>
    <scope>IDENTIFICATION</scope>
</reference>
<evidence type="ECO:0000259" key="11">
    <source>
        <dbReference type="Pfam" id="PF25019"/>
    </source>
</evidence>
<dbReference type="InterPro" id="IPR032675">
    <property type="entry name" value="LRR_dom_sf"/>
</dbReference>
<dbReference type="Gramene" id="QL04p003183:mrna">
    <property type="protein sequence ID" value="QL04p003183:mrna"/>
    <property type="gene ID" value="QL04p003183"/>
</dbReference>
<dbReference type="InterPro" id="IPR040251">
    <property type="entry name" value="SEC31-like"/>
</dbReference>
<feature type="domain" description="R13L1/DRL21-like LRR repeat region" evidence="11">
    <location>
        <begin position="89"/>
        <end position="214"/>
    </location>
</feature>
<keyword evidence="3" id="KW-0813">Transport</keyword>
<evidence type="ECO:0000256" key="3">
    <source>
        <dbReference type="ARBA" id="ARBA00022448"/>
    </source>
</evidence>
<keyword evidence="8" id="KW-0653">Protein transport</keyword>